<dbReference type="PROSITE" id="PS50105">
    <property type="entry name" value="SAM_DOMAIN"/>
    <property type="match status" value="1"/>
</dbReference>
<feature type="domain" description="SAM" evidence="1">
    <location>
        <begin position="51"/>
        <end position="101"/>
    </location>
</feature>
<sequence>MLSQNSKPILYKNTEISVDEKYRPWLPTPLPLFNLTGNIVDNFPLPYCWHWDTNDVINWLQKTICLPQYTECFTKNFINGRQLLLIDASKCVKIGIQNFAHIKVDTFLLFIFVHFIYNQGDL</sequence>
<dbReference type="Pfam" id="PF00536">
    <property type="entry name" value="SAM_1"/>
    <property type="match status" value="1"/>
</dbReference>
<dbReference type="Gene3D" id="1.10.150.50">
    <property type="entry name" value="Transcription Factor, Ets-1"/>
    <property type="match status" value="1"/>
</dbReference>
<name>A0ABM1JH43_POLDO</name>
<dbReference type="SUPFAM" id="SSF47769">
    <property type="entry name" value="SAM/Pointed domain"/>
    <property type="match status" value="1"/>
</dbReference>
<keyword evidence="2" id="KW-1185">Reference proteome</keyword>
<dbReference type="InterPro" id="IPR001660">
    <property type="entry name" value="SAM"/>
</dbReference>
<accession>A0ABM1JH43</accession>
<gene>
    <name evidence="3" type="primary">LOC107074653</name>
</gene>
<evidence type="ECO:0000313" key="3">
    <source>
        <dbReference type="RefSeq" id="XP_015191781.1"/>
    </source>
</evidence>
<dbReference type="GeneID" id="107074653"/>
<protein>
    <submittedName>
        <fullName evidence="3">Uncharacterized protein LOC107074653</fullName>
    </submittedName>
</protein>
<proteinExistence type="predicted"/>
<dbReference type="InterPro" id="IPR013761">
    <property type="entry name" value="SAM/pointed_sf"/>
</dbReference>
<evidence type="ECO:0000313" key="2">
    <source>
        <dbReference type="Proteomes" id="UP000694924"/>
    </source>
</evidence>
<dbReference type="PANTHER" id="PTHR46829">
    <property type="entry name" value="STERILE ALPHA MOTIF DOMAIN-CONTAINING PROTEIN 15"/>
    <property type="match status" value="1"/>
</dbReference>
<dbReference type="PANTHER" id="PTHR46829:SF1">
    <property type="entry name" value="STERILE ALPHA MOTIF DOMAIN-CONTAINING PROTEIN 15"/>
    <property type="match status" value="1"/>
</dbReference>
<reference evidence="3" key="1">
    <citation type="submission" date="2025-08" db="UniProtKB">
        <authorList>
            <consortium name="RefSeq"/>
        </authorList>
    </citation>
    <scope>IDENTIFICATION</scope>
    <source>
        <tissue evidence="3">Whole body</tissue>
    </source>
</reference>
<dbReference type="Proteomes" id="UP000694924">
    <property type="component" value="Unplaced"/>
</dbReference>
<organism evidence="2 3">
    <name type="scientific">Polistes dominula</name>
    <name type="common">European paper wasp</name>
    <name type="synonym">Vespa dominula</name>
    <dbReference type="NCBI Taxonomy" id="743375"/>
    <lineage>
        <taxon>Eukaryota</taxon>
        <taxon>Metazoa</taxon>
        <taxon>Ecdysozoa</taxon>
        <taxon>Arthropoda</taxon>
        <taxon>Hexapoda</taxon>
        <taxon>Insecta</taxon>
        <taxon>Pterygota</taxon>
        <taxon>Neoptera</taxon>
        <taxon>Endopterygota</taxon>
        <taxon>Hymenoptera</taxon>
        <taxon>Apocrita</taxon>
        <taxon>Aculeata</taxon>
        <taxon>Vespoidea</taxon>
        <taxon>Vespidae</taxon>
        <taxon>Polistinae</taxon>
        <taxon>Polistini</taxon>
        <taxon>Polistes</taxon>
    </lineage>
</organism>
<dbReference type="RefSeq" id="XP_015191781.1">
    <property type="nucleotide sequence ID" value="XM_015336295.1"/>
</dbReference>
<evidence type="ECO:0000259" key="1">
    <source>
        <dbReference type="PROSITE" id="PS50105"/>
    </source>
</evidence>